<comment type="caution">
    <text evidence="1">The sequence shown here is derived from an EMBL/GenBank/DDBJ whole genome shotgun (WGS) entry which is preliminary data.</text>
</comment>
<accession>A0A840ZM06</accession>
<proteinExistence type="predicted"/>
<dbReference type="AlphaFoldDB" id="A0A840ZM06"/>
<evidence type="ECO:0000313" key="2">
    <source>
        <dbReference type="Proteomes" id="UP000583454"/>
    </source>
</evidence>
<reference evidence="1 2" key="1">
    <citation type="submission" date="2020-08" db="EMBL/GenBank/DDBJ databases">
        <title>Genomic Encyclopedia of Type Strains, Phase IV (KMG-IV): sequencing the most valuable type-strain genomes for metagenomic binning, comparative biology and taxonomic classification.</title>
        <authorList>
            <person name="Goeker M."/>
        </authorList>
    </citation>
    <scope>NUCLEOTIDE SEQUENCE [LARGE SCALE GENOMIC DNA]</scope>
    <source>
        <strain evidence="1 2">DSM 2163</strain>
    </source>
</reference>
<evidence type="ECO:0000313" key="1">
    <source>
        <dbReference type="EMBL" id="MBB5758350.1"/>
    </source>
</evidence>
<dbReference type="RefSeq" id="WP_183570706.1">
    <property type="nucleotide sequence ID" value="NZ_JACHOP010000013.1"/>
</dbReference>
<protein>
    <submittedName>
        <fullName evidence="1">Uncharacterized protein</fullName>
    </submittedName>
</protein>
<keyword evidence="2" id="KW-1185">Reference proteome</keyword>
<organism evidence="1 2">
    <name type="scientific">Methylorubrum rhodinum</name>
    <dbReference type="NCBI Taxonomy" id="29428"/>
    <lineage>
        <taxon>Bacteria</taxon>
        <taxon>Pseudomonadati</taxon>
        <taxon>Pseudomonadota</taxon>
        <taxon>Alphaproteobacteria</taxon>
        <taxon>Hyphomicrobiales</taxon>
        <taxon>Methylobacteriaceae</taxon>
        <taxon>Methylorubrum</taxon>
    </lineage>
</organism>
<dbReference type="EMBL" id="JACHOP010000013">
    <property type="protein sequence ID" value="MBB5758350.1"/>
    <property type="molecule type" value="Genomic_DNA"/>
</dbReference>
<sequence length="104" mass="10558">MTDTTKAIHAIAGEVAASGGRPAMQVARDTLARLDRAGFVIVPRDGQAAYAALAGLDGILALRDAAGDPELVKEWAQQLGLDSPAGLTDALAAVREVLDHGAAA</sequence>
<gene>
    <name evidence="1" type="ORF">HNR00_003070</name>
</gene>
<name>A0A840ZM06_9HYPH</name>
<dbReference type="Proteomes" id="UP000583454">
    <property type="component" value="Unassembled WGS sequence"/>
</dbReference>